<dbReference type="PANTHER" id="PTHR30441:SF8">
    <property type="entry name" value="DUF748 DOMAIN-CONTAINING PROTEIN"/>
    <property type="match status" value="1"/>
</dbReference>
<dbReference type="AlphaFoldDB" id="A0A5C7FGC7"/>
<dbReference type="OrthoDB" id="1489065at2"/>
<evidence type="ECO:0008006" key="3">
    <source>
        <dbReference type="Google" id="ProtNLM"/>
    </source>
</evidence>
<dbReference type="GO" id="GO:0005886">
    <property type="term" value="C:plasma membrane"/>
    <property type="evidence" value="ECO:0007669"/>
    <property type="project" value="TreeGrafter"/>
</dbReference>
<dbReference type="PANTHER" id="PTHR30441">
    <property type="entry name" value="DUF748 DOMAIN-CONTAINING PROTEIN"/>
    <property type="match status" value="1"/>
</dbReference>
<dbReference type="InterPro" id="IPR052894">
    <property type="entry name" value="AsmA-related"/>
</dbReference>
<proteinExistence type="predicted"/>
<accession>A0A5C7FGC7</accession>
<reference evidence="1 2" key="1">
    <citation type="submission" date="2019-08" db="EMBL/GenBank/DDBJ databases">
        <title>Lewinella sp. strain SSH13 Genome sequencing and assembly.</title>
        <authorList>
            <person name="Kim I."/>
        </authorList>
    </citation>
    <scope>NUCLEOTIDE SEQUENCE [LARGE SCALE GENOMIC DNA]</scope>
    <source>
        <strain evidence="1 2">SSH13</strain>
    </source>
</reference>
<dbReference type="RefSeq" id="WP_147931285.1">
    <property type="nucleotide sequence ID" value="NZ_VOXD01000020.1"/>
</dbReference>
<gene>
    <name evidence="1" type="ORF">FUA23_13530</name>
</gene>
<comment type="caution">
    <text evidence="1">The sequence shown here is derived from an EMBL/GenBank/DDBJ whole genome shotgun (WGS) entry which is preliminary data.</text>
</comment>
<dbReference type="EMBL" id="VOXD01000020">
    <property type="protein sequence ID" value="TXF88682.1"/>
    <property type="molecule type" value="Genomic_DNA"/>
</dbReference>
<evidence type="ECO:0000313" key="1">
    <source>
        <dbReference type="EMBL" id="TXF88682.1"/>
    </source>
</evidence>
<dbReference type="Proteomes" id="UP000321907">
    <property type="component" value="Unassembled WGS sequence"/>
</dbReference>
<keyword evidence="2" id="KW-1185">Reference proteome</keyword>
<organism evidence="1 2">
    <name type="scientific">Neolewinella aurantiaca</name>
    <dbReference type="NCBI Taxonomy" id="2602767"/>
    <lineage>
        <taxon>Bacteria</taxon>
        <taxon>Pseudomonadati</taxon>
        <taxon>Bacteroidota</taxon>
        <taxon>Saprospiria</taxon>
        <taxon>Saprospirales</taxon>
        <taxon>Lewinellaceae</taxon>
        <taxon>Neolewinella</taxon>
    </lineage>
</organism>
<name>A0A5C7FGC7_9BACT</name>
<protein>
    <recommendedName>
        <fullName evidence="3">AsmA-like C-terminal domain-containing protein</fullName>
    </recommendedName>
</protein>
<dbReference type="GO" id="GO:0090313">
    <property type="term" value="P:regulation of protein targeting to membrane"/>
    <property type="evidence" value="ECO:0007669"/>
    <property type="project" value="TreeGrafter"/>
</dbReference>
<evidence type="ECO:0000313" key="2">
    <source>
        <dbReference type="Proteomes" id="UP000321907"/>
    </source>
</evidence>
<sequence length="843" mass="93649">MRALKITGILLLVLILIPVIAVSFFGGPIAKAVVNSLNNRLQTEIKVADYDVSFWSNFPDLSVNLTDVEVAGSDGSDLLMAETLSCLLDMGSLFGKIRVDEIIVSDGSLNLIVDVDGNSNYQLTGYTPIGEEVPADPDAEATEFAIADARFKNMEISYRDAQLQVYLNGSIKQLSFNGDFGADEYLLGTDGLIDIYHLDQEGVRYLNQQSLSLEAQTKVDNVRNAYTFAPLRVETGDLELSIVGELTPTQDGLLTDLRIESQSGSLEDVIGLIPPAYAGNLGELETRGELELTGSLSGEWTGRKYPKMDGQLIFSDGRVGSPRMNVGAKDLNLRARFVYLDGPSGGVQSFAIEELTGLFRGEPFAMRLSVEDLNDPKIELSANGSFPLGSLPAIIGEGPITAGEGFMRIKDLRVAGLYEDMLRPRRMGKVAAGGSITFEDGEITLNENKLRFPSGTLELRNNEMELTDFVFEGPGTEISFTGKATNLIPVLFADSLNTNDAELIFDARLTGESFDIDELIKLSGPTEAEEEQAAAEGKTDSLRAKTVARRVLITDLLRGRFDAVVEEWNYEKVEGENFRGQLIFSPQRLEVTGITDAMKGRLEVDGEVYFQELLRVEGRVKALSIDAEEFFEQGENFGQEVLTSDNIEGKMNANLWIQTYFTPENEMDYEKLHVLAGVDIANGELNDFKMLENFAFALKAGDLERVRFTRLRNFFEIVDETIYIPRMFIQSSAANLEISGSHSFNQYLDYFIKVNAGQAISNKIKKHDDELEILPARRNGFFNLYYTVKGPLETFEVESNKRAVKDDFSRSEYRKERVRKQLEELFSEPIELLEAAAETEDEG</sequence>